<evidence type="ECO:0000313" key="2">
    <source>
        <dbReference type="EMBL" id="KAK4421926.1"/>
    </source>
</evidence>
<dbReference type="AlphaFoldDB" id="A0AAE2CH10"/>
<reference evidence="2" key="1">
    <citation type="submission" date="2020-06" db="EMBL/GenBank/DDBJ databases">
        <authorList>
            <person name="Li T."/>
            <person name="Hu X."/>
            <person name="Zhang T."/>
            <person name="Song X."/>
            <person name="Zhang H."/>
            <person name="Dai N."/>
            <person name="Sheng W."/>
            <person name="Hou X."/>
            <person name="Wei L."/>
        </authorList>
    </citation>
    <scope>NUCLEOTIDE SEQUENCE</scope>
    <source>
        <strain evidence="2">3651</strain>
        <tissue evidence="2">Leaf</tissue>
    </source>
</reference>
<dbReference type="Proteomes" id="UP001293254">
    <property type="component" value="Unassembled WGS sequence"/>
</dbReference>
<accession>A0AAE2CH10</accession>
<dbReference type="EMBL" id="JACGWO010000008">
    <property type="protein sequence ID" value="KAK4421926.1"/>
    <property type="molecule type" value="Genomic_DNA"/>
</dbReference>
<proteinExistence type="predicted"/>
<comment type="caution">
    <text evidence="2">The sequence shown here is derived from an EMBL/GenBank/DDBJ whole genome shotgun (WGS) entry which is preliminary data.</text>
</comment>
<evidence type="ECO:0000256" key="1">
    <source>
        <dbReference type="SAM" id="MobiDB-lite"/>
    </source>
</evidence>
<protein>
    <submittedName>
        <fullName evidence="2">Uncharacterized protein</fullName>
    </submittedName>
</protein>
<organism evidence="2 3">
    <name type="scientific">Sesamum alatum</name>
    <dbReference type="NCBI Taxonomy" id="300844"/>
    <lineage>
        <taxon>Eukaryota</taxon>
        <taxon>Viridiplantae</taxon>
        <taxon>Streptophyta</taxon>
        <taxon>Embryophyta</taxon>
        <taxon>Tracheophyta</taxon>
        <taxon>Spermatophyta</taxon>
        <taxon>Magnoliopsida</taxon>
        <taxon>eudicotyledons</taxon>
        <taxon>Gunneridae</taxon>
        <taxon>Pentapetalae</taxon>
        <taxon>asterids</taxon>
        <taxon>lamiids</taxon>
        <taxon>Lamiales</taxon>
        <taxon>Pedaliaceae</taxon>
        <taxon>Sesamum</taxon>
    </lineage>
</organism>
<feature type="region of interest" description="Disordered" evidence="1">
    <location>
        <begin position="215"/>
        <end position="242"/>
    </location>
</feature>
<evidence type="ECO:0000313" key="3">
    <source>
        <dbReference type="Proteomes" id="UP001293254"/>
    </source>
</evidence>
<sequence length="290" mass="32467">MDDEISNLGRKLPLSADENNVVVMPMGAIEWGSRSRRLLFGWETEKSFQFEGFGERSMGFRKKSIGAKYGKSGGKPYDCGSRLACILRPHPWSPAWHISRFIEKQLQVEDFIDPGDHTPFGPWLRVAPPVNSRNRILASSNKPSMHALKRPNFIADTSLHQSANMANPRGIAVFGTFNRPPSQQDKGEDCCPQAMELPKPHQQITPISQIDHVNPSSHPTNAHPTQIHQTPSHSPHNTTTISHKNYPVTHILFTTTKNLCPNRLPVTPLLNLENISFQFNGECSSHTLNT</sequence>
<name>A0AAE2CH10_9LAMI</name>
<reference evidence="2" key="2">
    <citation type="journal article" date="2024" name="Plant">
        <title>Genomic evolution and insights into agronomic trait innovations of Sesamum species.</title>
        <authorList>
            <person name="Miao H."/>
            <person name="Wang L."/>
            <person name="Qu L."/>
            <person name="Liu H."/>
            <person name="Sun Y."/>
            <person name="Le M."/>
            <person name="Wang Q."/>
            <person name="Wei S."/>
            <person name="Zheng Y."/>
            <person name="Lin W."/>
            <person name="Duan Y."/>
            <person name="Cao H."/>
            <person name="Xiong S."/>
            <person name="Wang X."/>
            <person name="Wei L."/>
            <person name="Li C."/>
            <person name="Ma Q."/>
            <person name="Ju M."/>
            <person name="Zhao R."/>
            <person name="Li G."/>
            <person name="Mu C."/>
            <person name="Tian Q."/>
            <person name="Mei H."/>
            <person name="Zhang T."/>
            <person name="Gao T."/>
            <person name="Zhang H."/>
        </authorList>
    </citation>
    <scope>NUCLEOTIDE SEQUENCE</scope>
    <source>
        <strain evidence="2">3651</strain>
    </source>
</reference>
<gene>
    <name evidence="2" type="ORF">Salat_2143300</name>
</gene>
<keyword evidence="3" id="KW-1185">Reference proteome</keyword>